<evidence type="ECO:0000259" key="2">
    <source>
        <dbReference type="PROSITE" id="PS50206"/>
    </source>
</evidence>
<sequence length="360" mass="38914">MACLFTAFVMALMLIPAGAFAEETPIPAEMQFHAIVDTAFVQQYVKVPKPADVMIIDSRPANKFGEGYIPTAVSIPDSQFDKMVSQLPANKNALLVFYCGGLHCPLSHKSAKKAEALGYKNVKVYAEGIPGWKKAGNAAGISIDVIAAMMNNGDTYLLVDARPTKKFLEGSIPSAISLPDSKFMEKLAVLPAGKDVPLIFFCGGYACPLSHKSADKAALLGYTKIMIAEAGYPAWKEQFGAAAAVAVKAGTQEGSVDIAWFEKMMKENPSGIMLVDVRDAAEYAQGHMKNAVNIPVDALEKNIASLPADKPVVFVCATGSRSGEAYYMVRDMRPEMKDVFYIEAETTYNPDGTYEIKVHK</sequence>
<reference evidence="3 4" key="1">
    <citation type="submission" date="2020-05" db="EMBL/GenBank/DDBJ databases">
        <title>Draft genome sequence of Desulfovibrio sp. strain HN2T.</title>
        <authorList>
            <person name="Ueno A."/>
            <person name="Tamazawa S."/>
            <person name="Tamamura S."/>
            <person name="Murakami T."/>
            <person name="Kiyama T."/>
            <person name="Inomata H."/>
            <person name="Amano Y."/>
            <person name="Miyakawa K."/>
            <person name="Tamaki H."/>
            <person name="Naganuma T."/>
            <person name="Kaneko K."/>
        </authorList>
    </citation>
    <scope>NUCLEOTIDE SEQUENCE [LARGE SCALE GENOMIC DNA]</scope>
    <source>
        <strain evidence="3 4">HN2</strain>
    </source>
</reference>
<feature type="signal peptide" evidence="1">
    <location>
        <begin position="1"/>
        <end position="21"/>
    </location>
</feature>
<keyword evidence="1" id="KW-0732">Signal</keyword>
<evidence type="ECO:0000313" key="4">
    <source>
        <dbReference type="Proteomes" id="UP000503840"/>
    </source>
</evidence>
<dbReference type="InterPro" id="IPR050229">
    <property type="entry name" value="GlpE_sulfurtransferase"/>
</dbReference>
<name>A0A7J0BKH9_9BACT</name>
<evidence type="ECO:0000256" key="1">
    <source>
        <dbReference type="SAM" id="SignalP"/>
    </source>
</evidence>
<feature type="domain" description="Rhodanese" evidence="2">
    <location>
        <begin position="49"/>
        <end position="141"/>
    </location>
</feature>
<dbReference type="SUPFAM" id="SSF52821">
    <property type="entry name" value="Rhodanese/Cell cycle control phosphatase"/>
    <property type="match status" value="3"/>
</dbReference>
<dbReference type="InterPro" id="IPR036873">
    <property type="entry name" value="Rhodanese-like_dom_sf"/>
</dbReference>
<dbReference type="PANTHER" id="PTHR43031">
    <property type="entry name" value="FAD-DEPENDENT OXIDOREDUCTASE"/>
    <property type="match status" value="1"/>
</dbReference>
<feature type="domain" description="Rhodanese" evidence="2">
    <location>
        <begin position="152"/>
        <end position="244"/>
    </location>
</feature>
<dbReference type="Proteomes" id="UP000503840">
    <property type="component" value="Unassembled WGS sequence"/>
</dbReference>
<dbReference type="Pfam" id="PF00581">
    <property type="entry name" value="Rhodanese"/>
    <property type="match status" value="3"/>
</dbReference>
<dbReference type="InterPro" id="IPR001763">
    <property type="entry name" value="Rhodanese-like_dom"/>
</dbReference>
<keyword evidence="4" id="KW-1185">Reference proteome</keyword>
<gene>
    <name evidence="3" type="ORF">DSM101010T_20570</name>
</gene>
<organism evidence="3 4">
    <name type="scientific">Desulfovibrio subterraneus</name>
    <dbReference type="NCBI Taxonomy" id="2718620"/>
    <lineage>
        <taxon>Bacteria</taxon>
        <taxon>Pseudomonadati</taxon>
        <taxon>Thermodesulfobacteriota</taxon>
        <taxon>Desulfovibrionia</taxon>
        <taxon>Desulfovibrionales</taxon>
        <taxon>Desulfovibrionaceae</taxon>
        <taxon>Desulfovibrio</taxon>
    </lineage>
</organism>
<accession>A0A7J0BKH9</accession>
<dbReference type="Gene3D" id="3.40.250.10">
    <property type="entry name" value="Rhodanese-like domain"/>
    <property type="match status" value="3"/>
</dbReference>
<dbReference type="CDD" id="cd00158">
    <property type="entry name" value="RHOD"/>
    <property type="match status" value="3"/>
</dbReference>
<dbReference type="EMBL" id="BLVO01000013">
    <property type="protein sequence ID" value="GFM33692.1"/>
    <property type="molecule type" value="Genomic_DNA"/>
</dbReference>
<dbReference type="PROSITE" id="PS50206">
    <property type="entry name" value="RHODANESE_3"/>
    <property type="match status" value="3"/>
</dbReference>
<dbReference type="SMART" id="SM00450">
    <property type="entry name" value="RHOD"/>
    <property type="match status" value="3"/>
</dbReference>
<protein>
    <recommendedName>
        <fullName evidence="2">Rhodanese domain-containing protein</fullName>
    </recommendedName>
</protein>
<feature type="domain" description="Rhodanese" evidence="2">
    <location>
        <begin position="268"/>
        <end position="345"/>
    </location>
</feature>
<dbReference type="AlphaFoldDB" id="A0A7J0BKH9"/>
<proteinExistence type="predicted"/>
<dbReference type="PANTHER" id="PTHR43031:SF1">
    <property type="entry name" value="PYRIDINE NUCLEOTIDE-DISULPHIDE OXIDOREDUCTASE"/>
    <property type="match status" value="1"/>
</dbReference>
<evidence type="ECO:0000313" key="3">
    <source>
        <dbReference type="EMBL" id="GFM33692.1"/>
    </source>
</evidence>
<comment type="caution">
    <text evidence="3">The sequence shown here is derived from an EMBL/GenBank/DDBJ whole genome shotgun (WGS) entry which is preliminary data.</text>
</comment>
<feature type="chain" id="PRO_5029672606" description="Rhodanese domain-containing protein" evidence="1">
    <location>
        <begin position="22"/>
        <end position="360"/>
    </location>
</feature>